<dbReference type="AlphaFoldDB" id="A0AAW1G2E0"/>
<reference evidence="4 5" key="1">
    <citation type="journal article" date="2024" name="Genome Biol. Evol.">
        <title>Chromosome-level genome assembly of the viviparous eelpout Zoarces viviparus.</title>
        <authorList>
            <person name="Fuhrmann N."/>
            <person name="Brasseur M.V."/>
            <person name="Bakowski C.E."/>
            <person name="Podsiadlowski L."/>
            <person name="Prost S."/>
            <person name="Krehenwinkel H."/>
            <person name="Mayer C."/>
        </authorList>
    </citation>
    <scope>NUCLEOTIDE SEQUENCE [LARGE SCALE GENOMIC DNA]</scope>
    <source>
        <strain evidence="4">NO-MEL_2022_Ind0_liver</strain>
    </source>
</reference>
<comment type="caution">
    <text evidence="4">The sequence shown here is derived from an EMBL/GenBank/DDBJ whole genome shotgun (WGS) entry which is preliminary data.</text>
</comment>
<gene>
    <name evidence="4" type="ORF">VZT92_002870</name>
</gene>
<dbReference type="Pfam" id="PF03036">
    <property type="entry name" value="Perilipin"/>
    <property type="match status" value="1"/>
</dbReference>
<evidence type="ECO:0000313" key="4">
    <source>
        <dbReference type="EMBL" id="KAK9540416.1"/>
    </source>
</evidence>
<sequence length="344" mass="38002">MKLHFVGNMPMNNNQKVQSAAARLAKLPVVRSACTTLSVLYIDTKCSHPSLRSVCDVLESSVTAVVSPVVVKLEPQISIANYVACRSLDWLETAFPVIHTPTEQIVATAKSKMHEIQDVVSVAAYGTMDCVEHTLAWVMGGIQLADDQAGQSLVERAIAVASVGLDSALIASEALMDRGLPATEEDKEEEAHLVQGFETATLGRRYPVRLVSLAAKLCRRMYHMAGSKMQSVQVMVKSSRAIGRLQDLQTSCLTLLWSAQVLPQFLQHQLVSVCFFVSQMYNLSCPKPHRHRFYQDRRSLNAAEGCSTHKAVVQVHPQAKCSYMRRLTKTPVFENGCDVKRCDL</sequence>
<dbReference type="PANTHER" id="PTHR14024:SF49">
    <property type="entry name" value="LIPID STORAGE DROPLETS SURFACE-BINDING PROTEIN 1"/>
    <property type="match status" value="1"/>
</dbReference>
<proteinExistence type="inferred from homology"/>
<dbReference type="GO" id="GO:0005811">
    <property type="term" value="C:lipid droplet"/>
    <property type="evidence" value="ECO:0007669"/>
    <property type="project" value="UniProtKB-SubCell"/>
</dbReference>
<dbReference type="PANTHER" id="PTHR14024">
    <property type="entry name" value="PERILIPIN"/>
    <property type="match status" value="1"/>
</dbReference>
<evidence type="ECO:0000313" key="5">
    <source>
        <dbReference type="Proteomes" id="UP001488805"/>
    </source>
</evidence>
<protein>
    <recommendedName>
        <fullName evidence="6">Perilipin</fullName>
    </recommendedName>
</protein>
<dbReference type="Proteomes" id="UP001488805">
    <property type="component" value="Unassembled WGS sequence"/>
</dbReference>
<evidence type="ECO:0008006" key="6">
    <source>
        <dbReference type="Google" id="ProtNLM"/>
    </source>
</evidence>
<dbReference type="GO" id="GO:0019915">
    <property type="term" value="P:lipid storage"/>
    <property type="evidence" value="ECO:0007669"/>
    <property type="project" value="TreeGrafter"/>
</dbReference>
<dbReference type="GO" id="GO:0005829">
    <property type="term" value="C:cytosol"/>
    <property type="evidence" value="ECO:0007669"/>
    <property type="project" value="TreeGrafter"/>
</dbReference>
<comment type="subcellular location">
    <subcellularLocation>
        <location evidence="1">Lipid droplet</location>
    </subcellularLocation>
</comment>
<evidence type="ECO:0000256" key="1">
    <source>
        <dbReference type="ARBA" id="ARBA00004502"/>
    </source>
</evidence>
<name>A0AAW1G2E0_ZOAVI</name>
<dbReference type="SUPFAM" id="SSF109775">
    <property type="entry name" value="Mannose-6-phosphate receptor binding protein 1 (Tip47), C-terminal domain"/>
    <property type="match status" value="1"/>
</dbReference>
<dbReference type="EMBL" id="JBCEZU010000013">
    <property type="protein sequence ID" value="KAK9540416.1"/>
    <property type="molecule type" value="Genomic_DNA"/>
</dbReference>
<evidence type="ECO:0000256" key="3">
    <source>
        <dbReference type="ARBA" id="ARBA00022677"/>
    </source>
</evidence>
<keyword evidence="5" id="KW-1185">Reference proteome</keyword>
<keyword evidence="3" id="KW-0551">Lipid droplet</keyword>
<dbReference type="InterPro" id="IPR004279">
    <property type="entry name" value="Perilipin"/>
</dbReference>
<dbReference type="GO" id="GO:0010890">
    <property type="term" value="P:positive regulation of triglyceride storage"/>
    <property type="evidence" value="ECO:0007669"/>
    <property type="project" value="TreeGrafter"/>
</dbReference>
<evidence type="ECO:0000256" key="2">
    <source>
        <dbReference type="ARBA" id="ARBA00006311"/>
    </source>
</evidence>
<comment type="similarity">
    <text evidence="2">Belongs to the perilipin family.</text>
</comment>
<organism evidence="4 5">
    <name type="scientific">Zoarces viviparus</name>
    <name type="common">Viviparous eelpout</name>
    <name type="synonym">Blennius viviparus</name>
    <dbReference type="NCBI Taxonomy" id="48416"/>
    <lineage>
        <taxon>Eukaryota</taxon>
        <taxon>Metazoa</taxon>
        <taxon>Chordata</taxon>
        <taxon>Craniata</taxon>
        <taxon>Vertebrata</taxon>
        <taxon>Euteleostomi</taxon>
        <taxon>Actinopterygii</taxon>
        <taxon>Neopterygii</taxon>
        <taxon>Teleostei</taxon>
        <taxon>Neoteleostei</taxon>
        <taxon>Acanthomorphata</taxon>
        <taxon>Eupercaria</taxon>
        <taxon>Perciformes</taxon>
        <taxon>Cottioidei</taxon>
        <taxon>Zoarcales</taxon>
        <taxon>Zoarcidae</taxon>
        <taxon>Zoarcinae</taxon>
        <taxon>Zoarces</taxon>
    </lineage>
</organism>
<accession>A0AAW1G2E0</accession>